<evidence type="ECO:0000256" key="1">
    <source>
        <dbReference type="SAM" id="MobiDB-lite"/>
    </source>
</evidence>
<evidence type="ECO:0000313" key="3">
    <source>
        <dbReference type="Proteomes" id="UP001066276"/>
    </source>
</evidence>
<dbReference type="EMBL" id="JANPWB010000003">
    <property type="protein sequence ID" value="KAJ1199766.1"/>
    <property type="molecule type" value="Genomic_DNA"/>
</dbReference>
<gene>
    <name evidence="2" type="ORF">NDU88_003599</name>
</gene>
<protein>
    <submittedName>
        <fullName evidence="2">Uncharacterized protein</fullName>
    </submittedName>
</protein>
<keyword evidence="3" id="KW-1185">Reference proteome</keyword>
<organism evidence="2 3">
    <name type="scientific">Pleurodeles waltl</name>
    <name type="common">Iberian ribbed newt</name>
    <dbReference type="NCBI Taxonomy" id="8319"/>
    <lineage>
        <taxon>Eukaryota</taxon>
        <taxon>Metazoa</taxon>
        <taxon>Chordata</taxon>
        <taxon>Craniata</taxon>
        <taxon>Vertebrata</taxon>
        <taxon>Euteleostomi</taxon>
        <taxon>Amphibia</taxon>
        <taxon>Batrachia</taxon>
        <taxon>Caudata</taxon>
        <taxon>Salamandroidea</taxon>
        <taxon>Salamandridae</taxon>
        <taxon>Pleurodelinae</taxon>
        <taxon>Pleurodeles</taxon>
    </lineage>
</organism>
<accession>A0AAV7VH60</accession>
<reference evidence="2" key="1">
    <citation type="journal article" date="2022" name="bioRxiv">
        <title>Sequencing and chromosome-scale assembly of the giantPleurodeles waltlgenome.</title>
        <authorList>
            <person name="Brown T."/>
            <person name="Elewa A."/>
            <person name="Iarovenko S."/>
            <person name="Subramanian E."/>
            <person name="Araus A.J."/>
            <person name="Petzold A."/>
            <person name="Susuki M."/>
            <person name="Suzuki K.-i.T."/>
            <person name="Hayashi T."/>
            <person name="Toyoda A."/>
            <person name="Oliveira C."/>
            <person name="Osipova E."/>
            <person name="Leigh N.D."/>
            <person name="Simon A."/>
            <person name="Yun M.H."/>
        </authorList>
    </citation>
    <scope>NUCLEOTIDE SEQUENCE</scope>
    <source>
        <strain evidence="2">20211129_DDA</strain>
        <tissue evidence="2">Liver</tissue>
    </source>
</reference>
<sequence length="255" mass="26380">MSPTGPQPCARLSAQAPSRAAASFKVSSVFCFPGAPPFQGSPGPPWAPPLPQGLGAALRHSPHFAGSNLGRLSRPSNSTVGLSPFGALRSPPGSTALRGTGRSPAPLVPPPGGNSRTPASLPQGEPLGASLQTLAVCPRPRAAHCFTRGPGFKRGDGPPASPAVDSRVCSVTHFAARAGPGRFQDRPPVPHLHLGTRLPGDGTPFLRICTGPSGGRGLSVRHLRIVGLPGNIGLMFFQNMLYEELPLELKEVVDF</sequence>
<comment type="caution">
    <text evidence="2">The sequence shown here is derived from an EMBL/GenBank/DDBJ whole genome shotgun (WGS) entry which is preliminary data.</text>
</comment>
<evidence type="ECO:0000313" key="2">
    <source>
        <dbReference type="EMBL" id="KAJ1199766.1"/>
    </source>
</evidence>
<dbReference type="AlphaFoldDB" id="A0AAV7VH60"/>
<dbReference type="Proteomes" id="UP001066276">
    <property type="component" value="Chromosome 2_1"/>
</dbReference>
<proteinExistence type="predicted"/>
<name>A0AAV7VH60_PLEWA</name>
<feature type="region of interest" description="Disordered" evidence="1">
    <location>
        <begin position="65"/>
        <end position="125"/>
    </location>
</feature>